<feature type="region of interest" description="Disordered" evidence="1">
    <location>
        <begin position="87"/>
        <end position="123"/>
    </location>
</feature>
<feature type="compositionally biased region" description="Acidic residues" evidence="1">
    <location>
        <begin position="89"/>
        <end position="107"/>
    </location>
</feature>
<comment type="caution">
    <text evidence="2">The sequence shown here is derived from an EMBL/GenBank/DDBJ whole genome shotgun (WGS) entry which is preliminary data.</text>
</comment>
<feature type="region of interest" description="Disordered" evidence="1">
    <location>
        <begin position="282"/>
        <end position="358"/>
    </location>
</feature>
<feature type="region of interest" description="Disordered" evidence="1">
    <location>
        <begin position="137"/>
        <end position="158"/>
    </location>
</feature>
<protein>
    <submittedName>
        <fullName evidence="2">Uncharacterized protein</fullName>
    </submittedName>
</protein>
<gene>
    <name evidence="2" type="ORF">E3P86_01552</name>
</gene>
<accession>A0A4T0J8T0</accession>
<evidence type="ECO:0000313" key="2">
    <source>
        <dbReference type="EMBL" id="TIB38577.1"/>
    </source>
</evidence>
<reference evidence="2 3" key="1">
    <citation type="submission" date="2019-03" db="EMBL/GenBank/DDBJ databases">
        <title>Sequencing 23 genomes of Wallemia ichthyophaga.</title>
        <authorList>
            <person name="Gostincar C."/>
        </authorList>
    </citation>
    <scope>NUCLEOTIDE SEQUENCE [LARGE SCALE GENOMIC DNA]</scope>
    <source>
        <strain evidence="2 3">EXF-6200</strain>
    </source>
</reference>
<proteinExistence type="predicted"/>
<feature type="region of interest" description="Disordered" evidence="1">
    <location>
        <begin position="35"/>
        <end position="54"/>
    </location>
</feature>
<organism evidence="2 3">
    <name type="scientific">Wallemia ichthyophaga</name>
    <dbReference type="NCBI Taxonomy" id="245174"/>
    <lineage>
        <taxon>Eukaryota</taxon>
        <taxon>Fungi</taxon>
        <taxon>Dikarya</taxon>
        <taxon>Basidiomycota</taxon>
        <taxon>Wallemiomycotina</taxon>
        <taxon>Wallemiomycetes</taxon>
        <taxon>Wallemiales</taxon>
        <taxon>Wallemiaceae</taxon>
        <taxon>Wallemia</taxon>
    </lineage>
</organism>
<evidence type="ECO:0000256" key="1">
    <source>
        <dbReference type="SAM" id="MobiDB-lite"/>
    </source>
</evidence>
<feature type="region of interest" description="Disordered" evidence="1">
    <location>
        <begin position="218"/>
        <end position="241"/>
    </location>
</feature>
<dbReference type="EMBL" id="SPOI01000056">
    <property type="protein sequence ID" value="TIB38577.1"/>
    <property type="molecule type" value="Genomic_DNA"/>
</dbReference>
<name>A0A4T0J8T0_WALIC</name>
<sequence>MMTDEDQGIKFGVESGIAGETKNIIEDTWNIIDENSDIQGNRENTSNSPKEPEGFALIEDWDGSLIFGHIDEDRHLNDLMVDIGGVNEVVDEDDRDDDEDDDDDDDGDTAHTPTGYTTDEDIPSLPQGVAAIQATQFTPTPTPTPSSPIKEGRKPQMGHFHNPLIGDIHRVAREGVPLARFTNTHNQTNGNSIIIDHKHKPVPSPYSDFYLVGNQRRCTREDSENESPVRSTIPQQPLSLDDVIDTSTLSDTPLEIADSSAHTQHTRWDRIPIGAFSMSQSDFNDKGVNPTHPHLIASARSSKSNSPHNPPKHRKSRPKQPSPLVFPSDGSGQGHYATPQSTRRKGKSREATINQLDI</sequence>
<feature type="compositionally biased region" description="Polar residues" evidence="1">
    <location>
        <begin position="37"/>
        <end position="49"/>
    </location>
</feature>
<dbReference type="Proteomes" id="UP000310689">
    <property type="component" value="Unassembled WGS sequence"/>
</dbReference>
<feature type="compositionally biased region" description="Polar residues" evidence="1">
    <location>
        <begin position="226"/>
        <end position="238"/>
    </location>
</feature>
<dbReference type="AlphaFoldDB" id="A0A4T0J8T0"/>
<evidence type="ECO:0000313" key="3">
    <source>
        <dbReference type="Proteomes" id="UP000310689"/>
    </source>
</evidence>